<keyword evidence="5" id="KW-0067">ATP-binding</keyword>
<evidence type="ECO:0000259" key="7">
    <source>
        <dbReference type="Pfam" id="PF00294"/>
    </source>
</evidence>
<evidence type="ECO:0000256" key="5">
    <source>
        <dbReference type="ARBA" id="ARBA00022840"/>
    </source>
</evidence>
<comment type="similarity">
    <text evidence="1">Belongs to the carbohydrate kinase PfkB family.</text>
</comment>
<dbReference type="FunFam" id="3.40.1190.20:FF:000001">
    <property type="entry name" value="Phosphofructokinase"/>
    <property type="match status" value="1"/>
</dbReference>
<dbReference type="Proteomes" id="UP000053370">
    <property type="component" value="Unassembled WGS sequence"/>
</dbReference>
<dbReference type="PATRIC" id="fig|1678840.3.peg.2090"/>
<evidence type="ECO:0000313" key="8">
    <source>
        <dbReference type="EMBL" id="GAP40749.1"/>
    </source>
</evidence>
<dbReference type="GO" id="GO:0044281">
    <property type="term" value="P:small molecule metabolic process"/>
    <property type="evidence" value="ECO:0007669"/>
    <property type="project" value="UniProtKB-ARBA"/>
</dbReference>
<dbReference type="AlphaFoldDB" id="A0A0S7BK77"/>
<dbReference type="NCBIfam" id="TIGR03828">
    <property type="entry name" value="pfkB"/>
    <property type="match status" value="1"/>
</dbReference>
<sequence length="309" mass="33184">MIISVTLNPSIDKYYEVDELLPHQVMRAKVVSNTAGGKGMNVSRVAALAGEAVTAMGFLGGHCGNYFESLVDVSNLNCAFTKVRGETRSCINIHDLATNLSTEVLEPGEPVTAEDLARFLTDFEKYLPLADVVTISGSLPKGVKPVFYSQLINLAKKQGKKTILDSSGLALAAGIGAQPTMIKPNLHEIRQLFLEDISTTEDLVQIGQKLNAKGVEYVVISLGEDGALMVCPEGVFSGKPPKLKIVNAVGCGDSMVAGFACSFQRNYTVEDSLRFAVAISAANALTARTGSFQEEDLKNLLKEVRIQRL</sequence>
<feature type="domain" description="Carbohydrate kinase PfkB" evidence="7">
    <location>
        <begin position="13"/>
        <end position="291"/>
    </location>
</feature>
<name>A0A0S7BK77_9CHLR</name>
<dbReference type="GO" id="GO:0008662">
    <property type="term" value="F:1-phosphofructokinase activity"/>
    <property type="evidence" value="ECO:0007669"/>
    <property type="project" value="InterPro"/>
</dbReference>
<evidence type="ECO:0000256" key="3">
    <source>
        <dbReference type="ARBA" id="ARBA00022741"/>
    </source>
</evidence>
<evidence type="ECO:0000256" key="2">
    <source>
        <dbReference type="ARBA" id="ARBA00022679"/>
    </source>
</evidence>
<keyword evidence="9" id="KW-1185">Reference proteome</keyword>
<reference evidence="8" key="1">
    <citation type="journal article" date="2015" name="Genome Announc.">
        <title>Draft Genome Sequence of Anaerolineae Strain TC1, a Novel Isolate from a Methanogenic Wastewater Treatment System.</title>
        <authorList>
            <person name="Matsuura N."/>
            <person name="Tourlousse D.M."/>
            <person name="Sun L."/>
            <person name="Toyonaga M."/>
            <person name="Kuroda K."/>
            <person name="Ohashi A."/>
            <person name="Cruz R."/>
            <person name="Yamaguchi T."/>
            <person name="Sekiguchi Y."/>
        </authorList>
    </citation>
    <scope>NUCLEOTIDE SEQUENCE [LARGE SCALE GENOMIC DNA]</scope>
    <source>
        <strain evidence="8">TC1</strain>
    </source>
</reference>
<accession>A0A0S7BK77</accession>
<dbReference type="PIRSF" id="PIRSF000535">
    <property type="entry name" value="1PFK/6PFK/LacC"/>
    <property type="match status" value="1"/>
</dbReference>
<dbReference type="InterPro" id="IPR011611">
    <property type="entry name" value="PfkB_dom"/>
</dbReference>
<dbReference type="CDD" id="cd01164">
    <property type="entry name" value="FruK_PfkB_like"/>
    <property type="match status" value="1"/>
</dbReference>
<evidence type="ECO:0000256" key="1">
    <source>
        <dbReference type="ARBA" id="ARBA00010688"/>
    </source>
</evidence>
<dbReference type="STRING" id="1678840.ATC1_13728"/>
<dbReference type="GO" id="GO:0016052">
    <property type="term" value="P:carbohydrate catabolic process"/>
    <property type="evidence" value="ECO:0007669"/>
    <property type="project" value="UniProtKB-ARBA"/>
</dbReference>
<gene>
    <name evidence="8" type="ORF">ATC1_13728</name>
</gene>
<dbReference type="InterPro" id="IPR017583">
    <property type="entry name" value="Tagatose/fructose_Pkinase"/>
</dbReference>
<evidence type="ECO:0000256" key="6">
    <source>
        <dbReference type="PIRNR" id="PIRNR000535"/>
    </source>
</evidence>
<dbReference type="InterPro" id="IPR022463">
    <property type="entry name" value="1-PFruKinase"/>
</dbReference>
<protein>
    <submittedName>
        <fullName evidence="8">1-phosphofructokinase</fullName>
    </submittedName>
</protein>
<dbReference type="OrthoDB" id="9801219at2"/>
<keyword evidence="3" id="KW-0547">Nucleotide-binding</keyword>
<dbReference type="PANTHER" id="PTHR46566">
    <property type="entry name" value="1-PHOSPHOFRUCTOKINASE-RELATED"/>
    <property type="match status" value="1"/>
</dbReference>
<dbReference type="PANTHER" id="PTHR46566:SF2">
    <property type="entry name" value="ATP-DEPENDENT 6-PHOSPHOFRUCTOKINASE ISOZYME 2"/>
    <property type="match status" value="1"/>
</dbReference>
<dbReference type="RefSeq" id="WP_062280562.1">
    <property type="nucleotide sequence ID" value="NZ_DF968181.1"/>
</dbReference>
<dbReference type="InterPro" id="IPR029056">
    <property type="entry name" value="Ribokinase-like"/>
</dbReference>
<dbReference type="EMBL" id="DF968181">
    <property type="protein sequence ID" value="GAP40749.1"/>
    <property type="molecule type" value="Genomic_DNA"/>
</dbReference>
<organism evidence="8">
    <name type="scientific">Flexilinea flocculi</name>
    <dbReference type="NCBI Taxonomy" id="1678840"/>
    <lineage>
        <taxon>Bacteria</taxon>
        <taxon>Bacillati</taxon>
        <taxon>Chloroflexota</taxon>
        <taxon>Anaerolineae</taxon>
        <taxon>Anaerolineales</taxon>
        <taxon>Anaerolineaceae</taxon>
        <taxon>Flexilinea</taxon>
    </lineage>
</organism>
<dbReference type="Gene3D" id="3.40.1190.20">
    <property type="match status" value="1"/>
</dbReference>
<dbReference type="NCBIfam" id="TIGR03168">
    <property type="entry name" value="1-PFK"/>
    <property type="match status" value="1"/>
</dbReference>
<keyword evidence="4 8" id="KW-0418">Kinase</keyword>
<proteinExistence type="inferred from homology"/>
<dbReference type="Pfam" id="PF00294">
    <property type="entry name" value="PfkB"/>
    <property type="match status" value="1"/>
</dbReference>
<evidence type="ECO:0000256" key="4">
    <source>
        <dbReference type="ARBA" id="ARBA00022777"/>
    </source>
</evidence>
<dbReference type="SUPFAM" id="SSF53613">
    <property type="entry name" value="Ribokinase-like"/>
    <property type="match status" value="1"/>
</dbReference>
<dbReference type="GO" id="GO:0005524">
    <property type="term" value="F:ATP binding"/>
    <property type="evidence" value="ECO:0007669"/>
    <property type="project" value="UniProtKB-KW"/>
</dbReference>
<dbReference type="GO" id="GO:0005829">
    <property type="term" value="C:cytosol"/>
    <property type="evidence" value="ECO:0007669"/>
    <property type="project" value="TreeGrafter"/>
</dbReference>
<evidence type="ECO:0000313" key="9">
    <source>
        <dbReference type="Proteomes" id="UP000053370"/>
    </source>
</evidence>
<keyword evidence="2 6" id="KW-0808">Transferase</keyword>